<evidence type="ECO:0000313" key="3">
    <source>
        <dbReference type="Proteomes" id="UP000008237"/>
    </source>
</evidence>
<feature type="transmembrane region" description="Helical" evidence="1">
    <location>
        <begin position="20"/>
        <end position="41"/>
    </location>
</feature>
<proteinExistence type="predicted"/>
<accession>E2BV85</accession>
<evidence type="ECO:0000313" key="2">
    <source>
        <dbReference type="EMBL" id="EFN80377.1"/>
    </source>
</evidence>
<keyword evidence="3" id="KW-1185">Reference proteome</keyword>
<dbReference type="EMBL" id="GL450824">
    <property type="protein sequence ID" value="EFN80377.1"/>
    <property type="molecule type" value="Genomic_DNA"/>
</dbReference>
<keyword evidence="1" id="KW-0812">Transmembrane</keyword>
<keyword evidence="1" id="KW-1133">Transmembrane helix</keyword>
<sequence length="161" mass="17853">MRSASSGDCHTATAEALLTHFYNVPTLYINLLFFGSGAISISQSARIYKYRSCAKCICTISSTTRKSNSECQISRYKTSKEETKGQITIIHPASLLRTYFFSIASAAKCLDDDTRRPFVCAAMENSCSSCLIRKTQRSEQIHSKDSEVLGFDPGNSESKDF</sequence>
<gene>
    <name evidence="2" type="ORF">EAI_14723</name>
</gene>
<dbReference type="InParanoid" id="E2BV85"/>
<dbReference type="Proteomes" id="UP000008237">
    <property type="component" value="Unassembled WGS sequence"/>
</dbReference>
<evidence type="ECO:0000256" key="1">
    <source>
        <dbReference type="SAM" id="Phobius"/>
    </source>
</evidence>
<protein>
    <submittedName>
        <fullName evidence="2">Uncharacterized protein</fullName>
    </submittedName>
</protein>
<reference evidence="2 3" key="1">
    <citation type="journal article" date="2010" name="Science">
        <title>Genomic comparison of the ants Camponotus floridanus and Harpegnathos saltator.</title>
        <authorList>
            <person name="Bonasio R."/>
            <person name="Zhang G."/>
            <person name="Ye C."/>
            <person name="Mutti N.S."/>
            <person name="Fang X."/>
            <person name="Qin N."/>
            <person name="Donahue G."/>
            <person name="Yang P."/>
            <person name="Li Q."/>
            <person name="Li C."/>
            <person name="Zhang P."/>
            <person name="Huang Z."/>
            <person name="Berger S.L."/>
            <person name="Reinberg D."/>
            <person name="Wang J."/>
            <person name="Liebig J."/>
        </authorList>
    </citation>
    <scope>NUCLEOTIDE SEQUENCE [LARGE SCALE GENOMIC DNA]</scope>
    <source>
        <strain evidence="2 3">R22 G/1</strain>
    </source>
</reference>
<organism evidence="3">
    <name type="scientific">Harpegnathos saltator</name>
    <name type="common">Jerdon's jumping ant</name>
    <dbReference type="NCBI Taxonomy" id="610380"/>
    <lineage>
        <taxon>Eukaryota</taxon>
        <taxon>Metazoa</taxon>
        <taxon>Ecdysozoa</taxon>
        <taxon>Arthropoda</taxon>
        <taxon>Hexapoda</taxon>
        <taxon>Insecta</taxon>
        <taxon>Pterygota</taxon>
        <taxon>Neoptera</taxon>
        <taxon>Endopterygota</taxon>
        <taxon>Hymenoptera</taxon>
        <taxon>Apocrita</taxon>
        <taxon>Aculeata</taxon>
        <taxon>Formicoidea</taxon>
        <taxon>Formicidae</taxon>
        <taxon>Ponerinae</taxon>
        <taxon>Ponerini</taxon>
        <taxon>Harpegnathos</taxon>
    </lineage>
</organism>
<name>E2BV85_HARSA</name>
<dbReference type="AlphaFoldDB" id="E2BV85"/>
<keyword evidence="1" id="KW-0472">Membrane</keyword>